<proteinExistence type="predicted"/>
<reference evidence="2 3" key="1">
    <citation type="submission" date="2020-08" db="EMBL/GenBank/DDBJ databases">
        <title>Genome sequence of Diaphorobacter aerolatus KACC 16536T.</title>
        <authorList>
            <person name="Hyun D.-W."/>
            <person name="Bae J.-W."/>
        </authorList>
    </citation>
    <scope>NUCLEOTIDE SEQUENCE [LARGE SCALE GENOMIC DNA]</scope>
    <source>
        <strain evidence="2 3">KACC 16536</strain>
    </source>
</reference>
<dbReference type="Proteomes" id="UP000516028">
    <property type="component" value="Chromosome"/>
</dbReference>
<dbReference type="RefSeq" id="WP_187725619.1">
    <property type="nucleotide sequence ID" value="NZ_CP060783.1"/>
</dbReference>
<dbReference type="AlphaFoldDB" id="A0A7H0GP63"/>
<protein>
    <submittedName>
        <fullName evidence="2">Aminopeptidase</fullName>
    </submittedName>
</protein>
<dbReference type="InterPro" id="IPR014553">
    <property type="entry name" value="Aminopept"/>
</dbReference>
<dbReference type="PROSITE" id="PS51257">
    <property type="entry name" value="PROKAR_LIPOPROTEIN"/>
    <property type="match status" value="1"/>
</dbReference>
<keyword evidence="2" id="KW-0378">Hydrolase</keyword>
<evidence type="ECO:0000256" key="1">
    <source>
        <dbReference type="SAM" id="SignalP"/>
    </source>
</evidence>
<keyword evidence="1" id="KW-0732">Signal</keyword>
<gene>
    <name evidence="2" type="ORF">H9K75_09695</name>
</gene>
<name>A0A7H0GP63_9BURK</name>
<keyword evidence="2" id="KW-0645">Protease</keyword>
<dbReference type="GO" id="GO:0004177">
    <property type="term" value="F:aminopeptidase activity"/>
    <property type="evidence" value="ECO:0007669"/>
    <property type="project" value="UniProtKB-KW"/>
</dbReference>
<evidence type="ECO:0000313" key="3">
    <source>
        <dbReference type="Proteomes" id="UP000516028"/>
    </source>
</evidence>
<feature type="signal peptide" evidence="1">
    <location>
        <begin position="1"/>
        <end position="21"/>
    </location>
</feature>
<accession>A0A7H0GP63</accession>
<dbReference type="KEGG" id="daer:H9K75_09695"/>
<keyword evidence="2" id="KW-0031">Aminopeptidase</keyword>
<dbReference type="Pfam" id="PF10023">
    <property type="entry name" value="Aminopep"/>
    <property type="match status" value="1"/>
</dbReference>
<keyword evidence="3" id="KW-1185">Reference proteome</keyword>
<sequence>MKKALRLASSVLTVLALGACASSGDSIIGYYWQSFRGHMDLMGSARPLNDWINDTSQKPALRERLELALRARQFAIDELGLPDNASYRRYAQLGRSAAVWNVVGAPPYSLKLHTWCFPVTGCIGYRGYFAEADAKAEAERLAQSGLEVSVYPVPAYSTLGYSNWLGGDPLLNTFVGWPEGDFVRLLFHELAHQVVYASGDTAFNESYATAVERLGVDQWLREHSTDKARAEFATSEKRRAQFRALTRDARAQLSRIYTAGDTETAAGRAELHAQKQGAMQAFREAYARQRERWINEDGVRPEQLANLDRWVMDANNASFGAQGAYDDLVPAFIALFEQQGRNWQRFHAAVQALADEPQDARLAQLRALVPTTHIGSIAQPPAADR</sequence>
<organism evidence="2 3">
    <name type="scientific">Diaphorobacter aerolatus</name>
    <dbReference type="NCBI Taxonomy" id="1288495"/>
    <lineage>
        <taxon>Bacteria</taxon>
        <taxon>Pseudomonadati</taxon>
        <taxon>Pseudomonadota</taxon>
        <taxon>Betaproteobacteria</taxon>
        <taxon>Burkholderiales</taxon>
        <taxon>Comamonadaceae</taxon>
        <taxon>Diaphorobacter</taxon>
    </lineage>
</organism>
<dbReference type="EMBL" id="CP060783">
    <property type="protein sequence ID" value="QNP50079.1"/>
    <property type="molecule type" value="Genomic_DNA"/>
</dbReference>
<dbReference type="PIRSF" id="PIRSF029285">
    <property type="entry name" value="Aminopept"/>
    <property type="match status" value="1"/>
</dbReference>
<feature type="chain" id="PRO_5028834820" evidence="1">
    <location>
        <begin position="22"/>
        <end position="385"/>
    </location>
</feature>
<evidence type="ECO:0000313" key="2">
    <source>
        <dbReference type="EMBL" id="QNP50079.1"/>
    </source>
</evidence>